<sequence>MRCGAGGWVKTSYALPRARATRVMSASSAAATEAMVGVDTAISTVQPAFAVGDAGDGIERRLGALSVIRFQICEGTVGSDYPEANVLMPLSLHDTMSRRRDPRLTRGGSSATRRAERPLRALVPGLRRRY</sequence>
<dbReference type="STRING" id="315423.SAMN04488020_101268"/>
<accession>A0A1Y5REV8</accession>
<organism evidence="2 3">
    <name type="scientific">Palleronia marisminoris</name>
    <dbReference type="NCBI Taxonomy" id="315423"/>
    <lineage>
        <taxon>Bacteria</taxon>
        <taxon>Pseudomonadati</taxon>
        <taxon>Pseudomonadota</taxon>
        <taxon>Alphaproteobacteria</taxon>
        <taxon>Rhodobacterales</taxon>
        <taxon>Roseobacteraceae</taxon>
        <taxon>Palleronia</taxon>
    </lineage>
</organism>
<keyword evidence="3" id="KW-1185">Reference proteome</keyword>
<proteinExistence type="predicted"/>
<dbReference type="Proteomes" id="UP000193870">
    <property type="component" value="Unassembled WGS sequence"/>
</dbReference>
<dbReference type="EMBL" id="FWFV01000001">
    <property type="protein sequence ID" value="SLN14646.1"/>
    <property type="molecule type" value="Genomic_DNA"/>
</dbReference>
<gene>
    <name evidence="2" type="ORF">PAM7066_00269</name>
</gene>
<reference evidence="2 3" key="1">
    <citation type="submission" date="2017-03" db="EMBL/GenBank/DDBJ databases">
        <authorList>
            <person name="Afonso C.L."/>
            <person name="Miller P.J."/>
            <person name="Scott M.A."/>
            <person name="Spackman E."/>
            <person name="Goraichik I."/>
            <person name="Dimitrov K.M."/>
            <person name="Suarez D.L."/>
            <person name="Swayne D.E."/>
        </authorList>
    </citation>
    <scope>NUCLEOTIDE SEQUENCE [LARGE SCALE GENOMIC DNA]</scope>
    <source>
        <strain evidence="2 3">CECT 7066</strain>
    </source>
</reference>
<evidence type="ECO:0000313" key="2">
    <source>
        <dbReference type="EMBL" id="SLN14646.1"/>
    </source>
</evidence>
<evidence type="ECO:0000256" key="1">
    <source>
        <dbReference type="SAM" id="MobiDB-lite"/>
    </source>
</evidence>
<evidence type="ECO:0000313" key="3">
    <source>
        <dbReference type="Proteomes" id="UP000193870"/>
    </source>
</evidence>
<name>A0A1Y5REV8_9RHOB</name>
<feature type="region of interest" description="Disordered" evidence="1">
    <location>
        <begin position="97"/>
        <end position="118"/>
    </location>
</feature>
<protein>
    <submittedName>
        <fullName evidence="2">Uncharacterized protein</fullName>
    </submittedName>
</protein>
<dbReference type="AlphaFoldDB" id="A0A1Y5REV8"/>